<dbReference type="Pfam" id="PF00078">
    <property type="entry name" value="RVT_1"/>
    <property type="match status" value="1"/>
</dbReference>
<accession>A0A438FFH8</accession>
<gene>
    <name evidence="2" type="primary">pol_986</name>
    <name evidence="2" type="ORF">CK203_108544</name>
</gene>
<dbReference type="Proteomes" id="UP000288805">
    <property type="component" value="Unassembled WGS sequence"/>
</dbReference>
<dbReference type="PANTHER" id="PTHR24559:SF439">
    <property type="entry name" value="RETROTRANSPOSON, UNCLASSIFIED-LIKE PROTEIN"/>
    <property type="match status" value="1"/>
</dbReference>
<sequence>MVEEKDMQIASLINKVEAQVQNMGESSQGLNHFLNVASLLDDAPHAYRTIQVERQMAESASMASLSIQQLQYMITNTIRVQYSGPLQSTLMYSKRYTKRIDNLRMPELEEKKYPFPDFDVPNMLEDLLQKKEVLLAIILSTGNAKLKEKVELCHGTLSFMDGSLGYNQIQMVPGDEELTAFCTLKGIYCYKVMPLRLNNADATYQHAMQKIFDDMLHKNVECYVDELVVKSKKREDHLQDLRMVFDRLRRYQLMNLLKCAFGVTSRRCQSFNQLMKKDVPFVWDKACHNPFERIKKYLANPPILGALMAGKPLILYIAAQKCSLGALSARYDGTGADVVFVSQQR</sequence>
<protein>
    <submittedName>
        <fullName evidence="2">Retrovirus-related Pol polyprotein from transposon 17.6</fullName>
    </submittedName>
</protein>
<dbReference type="InterPro" id="IPR000477">
    <property type="entry name" value="RT_dom"/>
</dbReference>
<dbReference type="Gene3D" id="3.10.10.10">
    <property type="entry name" value="HIV Type 1 Reverse Transcriptase, subunit A, domain 1"/>
    <property type="match status" value="1"/>
</dbReference>
<name>A0A438FFH8_VITVI</name>
<organism evidence="2 3">
    <name type="scientific">Vitis vinifera</name>
    <name type="common">Grape</name>
    <dbReference type="NCBI Taxonomy" id="29760"/>
    <lineage>
        <taxon>Eukaryota</taxon>
        <taxon>Viridiplantae</taxon>
        <taxon>Streptophyta</taxon>
        <taxon>Embryophyta</taxon>
        <taxon>Tracheophyta</taxon>
        <taxon>Spermatophyta</taxon>
        <taxon>Magnoliopsida</taxon>
        <taxon>eudicotyledons</taxon>
        <taxon>Gunneridae</taxon>
        <taxon>Pentapetalae</taxon>
        <taxon>rosids</taxon>
        <taxon>Vitales</taxon>
        <taxon>Vitaceae</taxon>
        <taxon>Viteae</taxon>
        <taxon>Vitis</taxon>
    </lineage>
</organism>
<evidence type="ECO:0000313" key="2">
    <source>
        <dbReference type="EMBL" id="RVW58744.1"/>
    </source>
</evidence>
<dbReference type="InterPro" id="IPR043128">
    <property type="entry name" value="Rev_trsase/Diguanyl_cyclase"/>
</dbReference>
<feature type="domain" description="Reverse transcriptase" evidence="1">
    <location>
        <begin position="106"/>
        <end position="263"/>
    </location>
</feature>
<dbReference type="AlphaFoldDB" id="A0A438FFH8"/>
<dbReference type="CDD" id="cd01647">
    <property type="entry name" value="RT_LTR"/>
    <property type="match status" value="1"/>
</dbReference>
<proteinExistence type="predicted"/>
<comment type="caution">
    <text evidence="2">The sequence shown here is derived from an EMBL/GenBank/DDBJ whole genome shotgun (WGS) entry which is preliminary data.</text>
</comment>
<dbReference type="PANTHER" id="PTHR24559">
    <property type="entry name" value="TRANSPOSON TY3-I GAG-POL POLYPROTEIN"/>
    <property type="match status" value="1"/>
</dbReference>
<dbReference type="Gene3D" id="3.30.70.270">
    <property type="match status" value="1"/>
</dbReference>
<dbReference type="InterPro" id="IPR043502">
    <property type="entry name" value="DNA/RNA_pol_sf"/>
</dbReference>
<evidence type="ECO:0000313" key="3">
    <source>
        <dbReference type="Proteomes" id="UP000288805"/>
    </source>
</evidence>
<dbReference type="SUPFAM" id="SSF56672">
    <property type="entry name" value="DNA/RNA polymerases"/>
    <property type="match status" value="1"/>
</dbReference>
<reference evidence="2 3" key="1">
    <citation type="journal article" date="2018" name="PLoS Genet.">
        <title>Population sequencing reveals clonal diversity and ancestral inbreeding in the grapevine cultivar Chardonnay.</title>
        <authorList>
            <person name="Roach M.J."/>
            <person name="Johnson D.L."/>
            <person name="Bohlmann J."/>
            <person name="van Vuuren H.J."/>
            <person name="Jones S.J."/>
            <person name="Pretorius I.S."/>
            <person name="Schmidt S.A."/>
            <person name="Borneman A.R."/>
        </authorList>
    </citation>
    <scope>NUCLEOTIDE SEQUENCE [LARGE SCALE GENOMIC DNA]</scope>
    <source>
        <strain evidence="3">cv. Chardonnay</strain>
        <tissue evidence="2">Leaf</tissue>
    </source>
</reference>
<evidence type="ECO:0000259" key="1">
    <source>
        <dbReference type="Pfam" id="PF00078"/>
    </source>
</evidence>
<dbReference type="EMBL" id="QGNW01000929">
    <property type="protein sequence ID" value="RVW58744.1"/>
    <property type="molecule type" value="Genomic_DNA"/>
</dbReference>
<dbReference type="InterPro" id="IPR053134">
    <property type="entry name" value="RNA-dir_DNA_polymerase"/>
</dbReference>